<dbReference type="AlphaFoldDB" id="A0A7W9AFZ0"/>
<dbReference type="Proteomes" id="UP000549617">
    <property type="component" value="Unassembled WGS sequence"/>
</dbReference>
<feature type="transmembrane region" description="Helical" evidence="5">
    <location>
        <begin position="313"/>
        <end position="337"/>
    </location>
</feature>
<name>A0A7W9AFZ0_9SPHN</name>
<evidence type="ECO:0000256" key="1">
    <source>
        <dbReference type="ARBA" id="ARBA00004141"/>
    </source>
</evidence>
<feature type="transmembrane region" description="Helical" evidence="5">
    <location>
        <begin position="288"/>
        <end position="307"/>
    </location>
</feature>
<keyword evidence="2 5" id="KW-0812">Transmembrane</keyword>
<evidence type="ECO:0000256" key="2">
    <source>
        <dbReference type="ARBA" id="ARBA00022692"/>
    </source>
</evidence>
<feature type="transmembrane region" description="Helical" evidence="5">
    <location>
        <begin position="48"/>
        <end position="65"/>
    </location>
</feature>
<evidence type="ECO:0000259" key="6">
    <source>
        <dbReference type="PROSITE" id="PS50850"/>
    </source>
</evidence>
<feature type="transmembrane region" description="Helical" evidence="5">
    <location>
        <begin position="255"/>
        <end position="276"/>
    </location>
</feature>
<evidence type="ECO:0000256" key="3">
    <source>
        <dbReference type="ARBA" id="ARBA00022989"/>
    </source>
</evidence>
<reference evidence="7 8" key="1">
    <citation type="submission" date="2020-08" db="EMBL/GenBank/DDBJ databases">
        <title>Genomic Encyclopedia of Type Strains, Phase IV (KMG-IV): sequencing the most valuable type-strain genomes for metagenomic binning, comparative biology and taxonomic classification.</title>
        <authorList>
            <person name="Goeker M."/>
        </authorList>
    </citation>
    <scope>NUCLEOTIDE SEQUENCE [LARGE SCALE GENOMIC DNA]</scope>
    <source>
        <strain evidence="7 8">DSM 25079</strain>
    </source>
</reference>
<dbReference type="Gene3D" id="1.20.1250.20">
    <property type="entry name" value="MFS general substrate transporter like domains"/>
    <property type="match status" value="2"/>
</dbReference>
<keyword evidence="4 5" id="KW-0472">Membrane</keyword>
<dbReference type="PANTHER" id="PTHR11662">
    <property type="entry name" value="SOLUTE CARRIER FAMILY 17"/>
    <property type="match status" value="1"/>
</dbReference>
<dbReference type="RefSeq" id="WP_184015704.1">
    <property type="nucleotide sequence ID" value="NZ_JACIJC010000001.1"/>
</dbReference>
<gene>
    <name evidence="7" type="ORF">FHS49_000943</name>
</gene>
<feature type="transmembrane region" description="Helical" evidence="5">
    <location>
        <begin position="171"/>
        <end position="190"/>
    </location>
</feature>
<keyword evidence="3 5" id="KW-1133">Transmembrane helix</keyword>
<evidence type="ECO:0000256" key="4">
    <source>
        <dbReference type="ARBA" id="ARBA00023136"/>
    </source>
</evidence>
<dbReference type="GO" id="GO:0016020">
    <property type="term" value="C:membrane"/>
    <property type="evidence" value="ECO:0007669"/>
    <property type="project" value="UniProtKB-SubCell"/>
</dbReference>
<dbReference type="InterPro" id="IPR011701">
    <property type="entry name" value="MFS"/>
</dbReference>
<dbReference type="PANTHER" id="PTHR11662:SF399">
    <property type="entry name" value="FI19708P1-RELATED"/>
    <property type="match status" value="1"/>
</dbReference>
<dbReference type="InterPro" id="IPR050382">
    <property type="entry name" value="MFS_Na/Anion_cotransporter"/>
</dbReference>
<sequence>MQKDEFLAPRVRWIMLLALLAPANFLLAVDRALVTVSAPLLQAKFDLSLSQLGMTFSVFYLAYAAMQVPAGMIVDRFGPRLSLFVAIIVWSASTLVTPFAGSFIVLLVVRAILGLGQAPDWPASVVASRRLFDAKDRPVANSVLLCALYGGPVIGAPLAGLLLKSISLEGVFVLFGVLGFAFALLWWLFYRDASTPSPSTSRATLLATSKAGFSGYYWLIVPAYACMGSVLGFYMAWFPTYLMKVRGLDIDTMGIYLGINAGALCVSALVAGRVLLALSKFVEDGIALRIATAVCALAIAGVATFSIPLVGSAAVGLAISCVAVAGVGFAQVAAWSTIQDLAGEKTARFTGFVSLGGNFGGAIVPLGSAAMIERFGNWDSSFWMLGAASVIGATFWLIVGLKHRRVDAIV</sequence>
<proteinExistence type="predicted"/>
<feature type="transmembrane region" description="Helical" evidence="5">
    <location>
        <begin position="211"/>
        <end position="235"/>
    </location>
</feature>
<dbReference type="PROSITE" id="PS50850">
    <property type="entry name" value="MFS"/>
    <property type="match status" value="1"/>
</dbReference>
<evidence type="ECO:0000313" key="7">
    <source>
        <dbReference type="EMBL" id="MBB5684952.1"/>
    </source>
</evidence>
<dbReference type="InterPro" id="IPR036259">
    <property type="entry name" value="MFS_trans_sf"/>
</dbReference>
<protein>
    <submittedName>
        <fullName evidence="7">ACS family glucarate transporter-like MFS transporter</fullName>
    </submittedName>
</protein>
<evidence type="ECO:0000256" key="5">
    <source>
        <dbReference type="SAM" id="Phobius"/>
    </source>
</evidence>
<feature type="transmembrane region" description="Helical" evidence="5">
    <location>
        <begin position="139"/>
        <end position="159"/>
    </location>
</feature>
<comment type="subcellular location">
    <subcellularLocation>
        <location evidence="1">Membrane</location>
        <topology evidence="1">Multi-pass membrane protein</topology>
    </subcellularLocation>
</comment>
<accession>A0A7W9AFZ0</accession>
<feature type="transmembrane region" description="Helical" evidence="5">
    <location>
        <begin position="382"/>
        <end position="401"/>
    </location>
</feature>
<organism evidence="7 8">
    <name type="scientific">Sphingobium boeckii</name>
    <dbReference type="NCBI Taxonomy" id="1082345"/>
    <lineage>
        <taxon>Bacteria</taxon>
        <taxon>Pseudomonadati</taxon>
        <taxon>Pseudomonadota</taxon>
        <taxon>Alphaproteobacteria</taxon>
        <taxon>Sphingomonadales</taxon>
        <taxon>Sphingomonadaceae</taxon>
        <taxon>Sphingobium</taxon>
    </lineage>
</organism>
<feature type="domain" description="Major facilitator superfamily (MFS) profile" evidence="6">
    <location>
        <begin position="16"/>
        <end position="404"/>
    </location>
</feature>
<evidence type="ECO:0000313" key="8">
    <source>
        <dbReference type="Proteomes" id="UP000549617"/>
    </source>
</evidence>
<feature type="transmembrane region" description="Helical" evidence="5">
    <location>
        <begin position="349"/>
        <end position="370"/>
    </location>
</feature>
<dbReference type="EMBL" id="JACIJC010000001">
    <property type="protein sequence ID" value="MBB5684952.1"/>
    <property type="molecule type" value="Genomic_DNA"/>
</dbReference>
<comment type="caution">
    <text evidence="7">The sequence shown here is derived from an EMBL/GenBank/DDBJ whole genome shotgun (WGS) entry which is preliminary data.</text>
</comment>
<dbReference type="GO" id="GO:0022857">
    <property type="term" value="F:transmembrane transporter activity"/>
    <property type="evidence" value="ECO:0007669"/>
    <property type="project" value="InterPro"/>
</dbReference>
<keyword evidence="8" id="KW-1185">Reference proteome</keyword>
<dbReference type="SUPFAM" id="SSF103473">
    <property type="entry name" value="MFS general substrate transporter"/>
    <property type="match status" value="1"/>
</dbReference>
<dbReference type="Pfam" id="PF07690">
    <property type="entry name" value="MFS_1"/>
    <property type="match status" value="1"/>
</dbReference>
<dbReference type="InterPro" id="IPR020846">
    <property type="entry name" value="MFS_dom"/>
</dbReference>